<dbReference type="PANTHER" id="PTHR31175:SF82">
    <property type="entry name" value="AUXIN-RESPONSIVE PROTEIN SAUR65"/>
    <property type="match status" value="1"/>
</dbReference>
<gene>
    <name evidence="3" type="primary">SAUR67_5</name>
    <name evidence="3" type="ORF">CK203_010466</name>
</gene>
<comment type="similarity">
    <text evidence="1">Belongs to the ARG7 family.</text>
</comment>
<evidence type="ECO:0000313" key="3">
    <source>
        <dbReference type="EMBL" id="RVX12294.1"/>
    </source>
</evidence>
<evidence type="ECO:0000256" key="2">
    <source>
        <dbReference type="SAM" id="MobiDB-lite"/>
    </source>
</evidence>
<dbReference type="EMBL" id="QGNW01000028">
    <property type="protein sequence ID" value="RVX12294.1"/>
    <property type="molecule type" value="Genomic_DNA"/>
</dbReference>
<dbReference type="Pfam" id="PF02519">
    <property type="entry name" value="Auxin_inducible"/>
    <property type="match status" value="1"/>
</dbReference>
<dbReference type="AlphaFoldDB" id="A0A438JTJ9"/>
<organism evidence="3 4">
    <name type="scientific">Vitis vinifera</name>
    <name type="common">Grape</name>
    <dbReference type="NCBI Taxonomy" id="29760"/>
    <lineage>
        <taxon>Eukaryota</taxon>
        <taxon>Viridiplantae</taxon>
        <taxon>Streptophyta</taxon>
        <taxon>Embryophyta</taxon>
        <taxon>Tracheophyta</taxon>
        <taxon>Spermatophyta</taxon>
        <taxon>Magnoliopsida</taxon>
        <taxon>eudicotyledons</taxon>
        <taxon>Gunneridae</taxon>
        <taxon>Pentapetalae</taxon>
        <taxon>rosids</taxon>
        <taxon>Vitales</taxon>
        <taxon>Vitaceae</taxon>
        <taxon>Viteae</taxon>
        <taxon>Vitis</taxon>
    </lineage>
</organism>
<sequence length="184" mass="20630">MISHKQRTVAVEFSFLVVLMICSTLCSKKFDFSMSSIHSIESQEASQNGKEVAEDSSPWRKTISSPRTKVDVDADNCSTSVADKGHFVVYTTDKRRFMIPLAYLSNNILRELFKMAEEEFGLQSNGPITLPCDSVFMEYILPLIQRGVAKDVEKALLFSLATSCCSLLSSHQEHISQQLLVCSY</sequence>
<feature type="region of interest" description="Disordered" evidence="2">
    <location>
        <begin position="43"/>
        <end position="63"/>
    </location>
</feature>
<evidence type="ECO:0000256" key="1">
    <source>
        <dbReference type="ARBA" id="ARBA00006974"/>
    </source>
</evidence>
<evidence type="ECO:0000313" key="4">
    <source>
        <dbReference type="Proteomes" id="UP000288805"/>
    </source>
</evidence>
<accession>A0A438JTJ9</accession>
<name>A0A438JTJ9_VITVI</name>
<dbReference type="Proteomes" id="UP000288805">
    <property type="component" value="Unassembled WGS sequence"/>
</dbReference>
<protein>
    <submittedName>
        <fullName evidence="3">Auxin-responsive protein SAUR67</fullName>
    </submittedName>
</protein>
<dbReference type="GO" id="GO:0009733">
    <property type="term" value="P:response to auxin"/>
    <property type="evidence" value="ECO:0007669"/>
    <property type="project" value="InterPro"/>
</dbReference>
<dbReference type="PANTHER" id="PTHR31175">
    <property type="entry name" value="AUXIN-RESPONSIVE FAMILY PROTEIN"/>
    <property type="match status" value="1"/>
</dbReference>
<dbReference type="InterPro" id="IPR003676">
    <property type="entry name" value="SAUR_fam"/>
</dbReference>
<reference evidence="3 4" key="1">
    <citation type="journal article" date="2018" name="PLoS Genet.">
        <title>Population sequencing reveals clonal diversity and ancestral inbreeding in the grapevine cultivar Chardonnay.</title>
        <authorList>
            <person name="Roach M.J."/>
            <person name="Johnson D.L."/>
            <person name="Bohlmann J."/>
            <person name="van Vuuren H.J."/>
            <person name="Jones S.J."/>
            <person name="Pretorius I.S."/>
            <person name="Schmidt S.A."/>
            <person name="Borneman A.R."/>
        </authorList>
    </citation>
    <scope>NUCLEOTIDE SEQUENCE [LARGE SCALE GENOMIC DNA]</scope>
    <source>
        <strain evidence="4">cv. Chardonnay</strain>
        <tissue evidence="3">Leaf</tissue>
    </source>
</reference>
<dbReference type="OrthoDB" id="1936278at2759"/>
<comment type="caution">
    <text evidence="3">The sequence shown here is derived from an EMBL/GenBank/DDBJ whole genome shotgun (WGS) entry which is preliminary data.</text>
</comment>
<proteinExistence type="inferred from homology"/>